<accession>A0A0D3JZB8</accession>
<feature type="domain" description="Carboxylesterase type B" evidence="4">
    <location>
        <begin position="3"/>
        <end position="149"/>
    </location>
</feature>
<name>A0A0D3JZB8_EMIH1</name>
<evidence type="ECO:0000256" key="3">
    <source>
        <dbReference type="RuleBase" id="RU361235"/>
    </source>
</evidence>
<evidence type="ECO:0000256" key="1">
    <source>
        <dbReference type="ARBA" id="ARBA00005964"/>
    </source>
</evidence>
<dbReference type="PROSITE" id="PS00122">
    <property type="entry name" value="CARBOXYLESTERASE_B_1"/>
    <property type="match status" value="1"/>
</dbReference>
<dbReference type="InterPro" id="IPR002018">
    <property type="entry name" value="CarbesteraseB"/>
</dbReference>
<dbReference type="Pfam" id="PF00135">
    <property type="entry name" value="COesterase"/>
    <property type="match status" value="1"/>
</dbReference>
<dbReference type="EC" id="3.1.1.-" evidence="3"/>
<dbReference type="STRING" id="2903.R1D0J4"/>
<dbReference type="Proteomes" id="UP000013827">
    <property type="component" value="Unassembled WGS sequence"/>
</dbReference>
<dbReference type="HOGENOM" id="CLU_534681_0_0_1"/>
<dbReference type="InterPro" id="IPR029058">
    <property type="entry name" value="AB_hydrolase_fold"/>
</dbReference>
<dbReference type="InterPro" id="IPR050309">
    <property type="entry name" value="Type-B_Carboxylest/Lipase"/>
</dbReference>
<keyword evidence="3" id="KW-0732">Signal</keyword>
<evidence type="ECO:0000313" key="5">
    <source>
        <dbReference type="EnsemblProtists" id="EOD28853"/>
    </source>
</evidence>
<reference evidence="5" key="2">
    <citation type="submission" date="2024-10" db="UniProtKB">
        <authorList>
            <consortium name="EnsemblProtists"/>
        </authorList>
    </citation>
    <scope>IDENTIFICATION</scope>
</reference>
<feature type="signal peptide" evidence="3">
    <location>
        <begin position="1"/>
        <end position="26"/>
    </location>
</feature>
<reference evidence="6" key="1">
    <citation type="journal article" date="2013" name="Nature">
        <title>Pan genome of the phytoplankton Emiliania underpins its global distribution.</title>
        <authorList>
            <person name="Read B.A."/>
            <person name="Kegel J."/>
            <person name="Klute M.J."/>
            <person name="Kuo A."/>
            <person name="Lefebvre S.C."/>
            <person name="Maumus F."/>
            <person name="Mayer C."/>
            <person name="Miller J."/>
            <person name="Monier A."/>
            <person name="Salamov A."/>
            <person name="Young J."/>
            <person name="Aguilar M."/>
            <person name="Claverie J.M."/>
            <person name="Frickenhaus S."/>
            <person name="Gonzalez K."/>
            <person name="Herman E.K."/>
            <person name="Lin Y.C."/>
            <person name="Napier J."/>
            <person name="Ogata H."/>
            <person name="Sarno A.F."/>
            <person name="Shmutz J."/>
            <person name="Schroeder D."/>
            <person name="de Vargas C."/>
            <person name="Verret F."/>
            <person name="von Dassow P."/>
            <person name="Valentin K."/>
            <person name="Van de Peer Y."/>
            <person name="Wheeler G."/>
            <person name="Dacks J.B."/>
            <person name="Delwiche C.F."/>
            <person name="Dyhrman S.T."/>
            <person name="Glockner G."/>
            <person name="John U."/>
            <person name="Richards T."/>
            <person name="Worden A.Z."/>
            <person name="Zhang X."/>
            <person name="Grigoriev I.V."/>
            <person name="Allen A.E."/>
            <person name="Bidle K."/>
            <person name="Borodovsky M."/>
            <person name="Bowler C."/>
            <person name="Brownlee C."/>
            <person name="Cock J.M."/>
            <person name="Elias M."/>
            <person name="Gladyshev V.N."/>
            <person name="Groth M."/>
            <person name="Guda C."/>
            <person name="Hadaegh A."/>
            <person name="Iglesias-Rodriguez M.D."/>
            <person name="Jenkins J."/>
            <person name="Jones B.M."/>
            <person name="Lawson T."/>
            <person name="Leese F."/>
            <person name="Lindquist E."/>
            <person name="Lobanov A."/>
            <person name="Lomsadze A."/>
            <person name="Malik S.B."/>
            <person name="Marsh M.E."/>
            <person name="Mackinder L."/>
            <person name="Mock T."/>
            <person name="Mueller-Roeber B."/>
            <person name="Pagarete A."/>
            <person name="Parker M."/>
            <person name="Probert I."/>
            <person name="Quesneville H."/>
            <person name="Raines C."/>
            <person name="Rensing S.A."/>
            <person name="Riano-Pachon D.M."/>
            <person name="Richier S."/>
            <person name="Rokitta S."/>
            <person name="Shiraiwa Y."/>
            <person name="Soanes D.M."/>
            <person name="van der Giezen M."/>
            <person name="Wahlund T.M."/>
            <person name="Williams B."/>
            <person name="Wilson W."/>
            <person name="Wolfe G."/>
            <person name="Wurch L.L."/>
        </authorList>
    </citation>
    <scope>NUCLEOTIDE SEQUENCE</scope>
</reference>
<dbReference type="SUPFAM" id="SSF53474">
    <property type="entry name" value="alpha/beta-Hydrolases"/>
    <property type="match status" value="1"/>
</dbReference>
<dbReference type="RefSeq" id="XP_005781282.1">
    <property type="nucleotide sequence ID" value="XM_005781225.1"/>
</dbReference>
<organism evidence="5 6">
    <name type="scientific">Emiliania huxleyi (strain CCMP1516)</name>
    <dbReference type="NCBI Taxonomy" id="280463"/>
    <lineage>
        <taxon>Eukaryota</taxon>
        <taxon>Haptista</taxon>
        <taxon>Haptophyta</taxon>
        <taxon>Prymnesiophyceae</taxon>
        <taxon>Isochrysidales</taxon>
        <taxon>Noelaerhabdaceae</taxon>
        <taxon>Emiliania</taxon>
    </lineage>
</organism>
<dbReference type="EnsemblProtists" id="EOD28853">
    <property type="protein sequence ID" value="EOD28853"/>
    <property type="gene ID" value="EMIHUDRAFT_456910"/>
</dbReference>
<dbReference type="AlphaFoldDB" id="A0A0D3JZB8"/>
<dbReference type="eggNOG" id="KOG4389">
    <property type="taxonomic scope" value="Eukaryota"/>
</dbReference>
<dbReference type="PaxDb" id="2903-EOD28853"/>
<comment type="similarity">
    <text evidence="1 3">Belongs to the type-B carboxylesterase/lipase family.</text>
</comment>
<protein>
    <recommendedName>
        <fullName evidence="3">Carboxylic ester hydrolase</fullName>
        <ecNumber evidence="3">3.1.1.-</ecNumber>
    </recommendedName>
</protein>
<feature type="chain" id="PRO_5044046247" description="Carboxylic ester hydrolase" evidence="3">
    <location>
        <begin position="27"/>
        <end position="510"/>
    </location>
</feature>
<evidence type="ECO:0000313" key="6">
    <source>
        <dbReference type="Proteomes" id="UP000013827"/>
    </source>
</evidence>
<keyword evidence="6" id="KW-1185">Reference proteome</keyword>
<evidence type="ECO:0000256" key="2">
    <source>
        <dbReference type="ARBA" id="ARBA00022801"/>
    </source>
</evidence>
<sequence>MENSVIVVSINSRLAALGFLALEVLATEDPRNVSGNYAILDQQLAMRWVKREIEHFGGDPNRVFLLGQSSGGTNIMAHLIAPESVPLFAGAISLSGSPNITMNKADKYEQDRKYWLDNTPCKDTEPAAEQLACMRKLSVAEVMQAMDTTCKTDIEPNDKNPFPSEIACTGDGGRYNLWNQDSQVPVDPSLGQMGFGLPFIDGHTLDGGSNSSILTGLKKTFSNASAPAVIFQTLSAEHNWPPSNAFTKASYEDNGARGLLDKQLGVCMRDGDDLKRPCCQSCTGSPGNAVDNQFGTESVLLSDFLDTVFNLTENDTENRADDPHWKLYPAYALTADAGATCGNVELALAAASGGNVGKIFVSTVVTPPSNPVFAGSCFIRSTMPFHSWDFLAALQASNPDGADKPWRAGKMDNPHGYAVSCGEEDDETPAKQPYQPSTRDVEFGKQVLGQWLAFIKTGKPGWDAVGSSDWSDYQHGKITDKPAMTVPSYKQPACDNLKKAGVDINWWWVN</sequence>
<proteinExistence type="inferred from homology"/>
<dbReference type="GO" id="GO:0016787">
    <property type="term" value="F:hydrolase activity"/>
    <property type="evidence" value="ECO:0007669"/>
    <property type="project" value="UniProtKB-KW"/>
</dbReference>
<dbReference type="PANTHER" id="PTHR11559">
    <property type="entry name" value="CARBOXYLESTERASE"/>
    <property type="match status" value="1"/>
</dbReference>
<evidence type="ECO:0000259" key="4">
    <source>
        <dbReference type="Pfam" id="PF00135"/>
    </source>
</evidence>
<keyword evidence="2 3" id="KW-0378">Hydrolase</keyword>
<dbReference type="Gene3D" id="3.40.50.1820">
    <property type="entry name" value="alpha/beta hydrolase"/>
    <property type="match status" value="1"/>
</dbReference>
<dbReference type="InterPro" id="IPR019826">
    <property type="entry name" value="Carboxylesterase_B_AS"/>
</dbReference>
<dbReference type="KEGG" id="ehx:EMIHUDRAFT_456910"/>
<dbReference type="GeneID" id="17274399"/>